<keyword evidence="1" id="KW-1133">Transmembrane helix</keyword>
<organism evidence="2 3">
    <name type="scientific">Iningainema tapete BLCC-T55</name>
    <dbReference type="NCBI Taxonomy" id="2748662"/>
    <lineage>
        <taxon>Bacteria</taxon>
        <taxon>Bacillati</taxon>
        <taxon>Cyanobacteriota</taxon>
        <taxon>Cyanophyceae</taxon>
        <taxon>Nostocales</taxon>
        <taxon>Scytonemataceae</taxon>
        <taxon>Iningainema tapete</taxon>
    </lineage>
</organism>
<dbReference type="RefSeq" id="WP_190835765.1">
    <property type="nucleotide sequence ID" value="NZ_CAWPPI010000098.1"/>
</dbReference>
<gene>
    <name evidence="2" type="ORF">ICL16_32825</name>
</gene>
<dbReference type="Proteomes" id="UP000629098">
    <property type="component" value="Unassembled WGS sequence"/>
</dbReference>
<reference evidence="2" key="1">
    <citation type="submission" date="2020-09" db="EMBL/GenBank/DDBJ databases">
        <title>Iningainema tapete sp. nov. (Scytonemataceae, Cyanobacteria) from greenhouses in central Florida (USA) produces two types of nodularin with biosynthetic potential for microcystin-LR and anabaenopeptins.</title>
        <authorList>
            <person name="Berthold D.E."/>
            <person name="Lefler F.W."/>
            <person name="Huang I.-S."/>
            <person name="Abdulla H."/>
            <person name="Zimba P.V."/>
            <person name="Laughinghouse H.D. IV."/>
        </authorList>
    </citation>
    <scope>NUCLEOTIDE SEQUENCE</scope>
    <source>
        <strain evidence="2">BLCCT55</strain>
    </source>
</reference>
<protein>
    <submittedName>
        <fullName evidence="2">Uncharacterized protein</fullName>
    </submittedName>
</protein>
<sequence>MSQSSKLNRRLTQAFGMLLGITIAVWILRGFGILSSVPGGVILLLFLAAIALGIFSHVQKTWLRF</sequence>
<proteinExistence type="predicted"/>
<comment type="caution">
    <text evidence="2">The sequence shown here is derived from an EMBL/GenBank/DDBJ whole genome shotgun (WGS) entry which is preliminary data.</text>
</comment>
<keyword evidence="1" id="KW-0812">Transmembrane</keyword>
<accession>A0A8J6XIP6</accession>
<keyword evidence="3" id="KW-1185">Reference proteome</keyword>
<dbReference type="EMBL" id="JACXAE010000098">
    <property type="protein sequence ID" value="MBD2776709.1"/>
    <property type="molecule type" value="Genomic_DNA"/>
</dbReference>
<feature type="transmembrane region" description="Helical" evidence="1">
    <location>
        <begin position="37"/>
        <end position="55"/>
    </location>
</feature>
<evidence type="ECO:0000313" key="3">
    <source>
        <dbReference type="Proteomes" id="UP000629098"/>
    </source>
</evidence>
<evidence type="ECO:0000256" key="1">
    <source>
        <dbReference type="SAM" id="Phobius"/>
    </source>
</evidence>
<keyword evidence="1" id="KW-0472">Membrane</keyword>
<evidence type="ECO:0000313" key="2">
    <source>
        <dbReference type="EMBL" id="MBD2776709.1"/>
    </source>
</evidence>
<feature type="transmembrane region" description="Helical" evidence="1">
    <location>
        <begin position="12"/>
        <end position="31"/>
    </location>
</feature>
<dbReference type="AlphaFoldDB" id="A0A8J6XIP6"/>
<name>A0A8J6XIP6_9CYAN</name>